<feature type="domain" description="Orn/DAP/Arg decarboxylase 2 N-terminal" evidence="5">
    <location>
        <begin position="55"/>
        <end position="248"/>
    </location>
</feature>
<dbReference type="Proteomes" id="UP000612956">
    <property type="component" value="Unassembled WGS sequence"/>
</dbReference>
<dbReference type="SUPFAM" id="SSF51419">
    <property type="entry name" value="PLP-binding barrel"/>
    <property type="match status" value="1"/>
</dbReference>
<comment type="caution">
    <text evidence="6">The sequence shown here is derived from an EMBL/GenBank/DDBJ whole genome shotgun (WGS) entry which is preliminary data.</text>
</comment>
<dbReference type="Pfam" id="PF02784">
    <property type="entry name" value="Orn_Arg_deC_N"/>
    <property type="match status" value="1"/>
</dbReference>
<dbReference type="InterPro" id="IPR029066">
    <property type="entry name" value="PLP-binding_barrel"/>
</dbReference>
<protein>
    <submittedName>
        <fullName evidence="6">Diaminopimelate decarboxylase</fullName>
    </submittedName>
</protein>
<dbReference type="InterPro" id="IPR022653">
    <property type="entry name" value="De-COase2_pyr-phos_BS"/>
</dbReference>
<evidence type="ECO:0000256" key="3">
    <source>
        <dbReference type="ARBA" id="ARBA00022898"/>
    </source>
</evidence>
<dbReference type="InterPro" id="IPR000183">
    <property type="entry name" value="Orn/DAP/Arg_de-COase"/>
</dbReference>
<evidence type="ECO:0000256" key="4">
    <source>
        <dbReference type="PIRSR" id="PIRSR600183-50"/>
    </source>
</evidence>
<comment type="cofactor">
    <cofactor evidence="1 4">
        <name>pyridoxal 5'-phosphate</name>
        <dbReference type="ChEBI" id="CHEBI:597326"/>
    </cofactor>
</comment>
<dbReference type="Gene3D" id="3.20.20.10">
    <property type="entry name" value="Alanine racemase"/>
    <property type="match status" value="1"/>
</dbReference>
<evidence type="ECO:0000313" key="7">
    <source>
        <dbReference type="Proteomes" id="UP000612956"/>
    </source>
</evidence>
<dbReference type="SUPFAM" id="SSF50621">
    <property type="entry name" value="Alanine racemase C-terminal domain-like"/>
    <property type="match status" value="1"/>
</dbReference>
<dbReference type="PRINTS" id="PR01179">
    <property type="entry name" value="ODADCRBXLASE"/>
</dbReference>
<sequence length="460" mass="49012">MVDVPAVPPALAKPVANFLASRAQVRAVTTEFGSPVHLVFPEVFRDNLARLRGVLDAAPMRYRILYAHKVNQAAAFVQAAREEGIGIDVASLPELRSALAAGFSSDQIEATGPKGAAFLGELVSRGALISVDNLWELAFLVDSGVPVAVLLRVSGFTASAPSRFGIDLAEVPAALLRVAESRVMLRGFAFHLDSESMSERVRAIGECLPLFELAYARGLSPTVLNIGGGLRQVFGADPFAFDTYDAALRAGFAGTGPRMQWATSTFGYTREGTGTPVFHKYANTVPARTMLADLLATPLPDHDGRSVATVLADNLLELWLEPGKSLVDGAGITLATVEFVKTLANGDVMVHLDLSRDTVTAADQEILLDPIILGQPAPTEAGVGVFFAGHLCLERDVITRRRVRVHAVPDPGDIVVFANTAAYHMDLSAAHAAMHPRVPKLVVHEDHSVTPDAVEIGHLS</sequence>
<organism evidence="6 7">
    <name type="scientific">Nocardia camponoti</name>
    <dbReference type="NCBI Taxonomy" id="1616106"/>
    <lineage>
        <taxon>Bacteria</taxon>
        <taxon>Bacillati</taxon>
        <taxon>Actinomycetota</taxon>
        <taxon>Actinomycetes</taxon>
        <taxon>Mycobacteriales</taxon>
        <taxon>Nocardiaceae</taxon>
        <taxon>Nocardia</taxon>
    </lineage>
</organism>
<keyword evidence="3 4" id="KW-0663">Pyridoxal phosphate</keyword>
<dbReference type="PANTHER" id="PTHR43727">
    <property type="entry name" value="DIAMINOPIMELATE DECARBOXYLASE"/>
    <property type="match status" value="1"/>
</dbReference>
<dbReference type="EMBL" id="BMMW01000001">
    <property type="protein sequence ID" value="GGK34872.1"/>
    <property type="molecule type" value="Genomic_DNA"/>
</dbReference>
<evidence type="ECO:0000259" key="5">
    <source>
        <dbReference type="Pfam" id="PF02784"/>
    </source>
</evidence>
<feature type="active site" description="Proton donor" evidence="4">
    <location>
        <position position="392"/>
    </location>
</feature>
<keyword evidence="7" id="KW-1185">Reference proteome</keyword>
<dbReference type="InterPro" id="IPR009006">
    <property type="entry name" value="Ala_racemase/Decarboxylase_C"/>
</dbReference>
<dbReference type="Gene3D" id="2.40.37.10">
    <property type="entry name" value="Lyase, Ornithine Decarboxylase, Chain A, domain 1"/>
    <property type="match status" value="1"/>
</dbReference>
<name>A0A917Q822_9NOCA</name>
<dbReference type="AlphaFoldDB" id="A0A917Q822"/>
<dbReference type="RefSeq" id="WP_188828167.1">
    <property type="nucleotide sequence ID" value="NZ_BMMW01000001.1"/>
</dbReference>
<keyword evidence="2" id="KW-0210">Decarboxylase</keyword>
<evidence type="ECO:0000313" key="6">
    <source>
        <dbReference type="EMBL" id="GGK34872.1"/>
    </source>
</evidence>
<reference evidence="6" key="1">
    <citation type="journal article" date="2014" name="Int. J. Syst. Evol. Microbiol.">
        <title>Complete genome sequence of Corynebacterium casei LMG S-19264T (=DSM 44701T), isolated from a smear-ripened cheese.</title>
        <authorList>
            <consortium name="US DOE Joint Genome Institute (JGI-PGF)"/>
            <person name="Walter F."/>
            <person name="Albersmeier A."/>
            <person name="Kalinowski J."/>
            <person name="Ruckert C."/>
        </authorList>
    </citation>
    <scope>NUCLEOTIDE SEQUENCE</scope>
    <source>
        <strain evidence="6">CGMCC 4.7278</strain>
    </source>
</reference>
<keyword evidence="2" id="KW-0456">Lyase</keyword>
<reference evidence="6" key="2">
    <citation type="submission" date="2020-09" db="EMBL/GenBank/DDBJ databases">
        <authorList>
            <person name="Sun Q."/>
            <person name="Zhou Y."/>
        </authorList>
    </citation>
    <scope>NUCLEOTIDE SEQUENCE</scope>
    <source>
        <strain evidence="6">CGMCC 4.7278</strain>
    </source>
</reference>
<accession>A0A917Q822</accession>
<dbReference type="InterPro" id="IPR022644">
    <property type="entry name" value="De-COase2_N"/>
</dbReference>
<proteinExistence type="predicted"/>
<evidence type="ECO:0000256" key="1">
    <source>
        <dbReference type="ARBA" id="ARBA00001933"/>
    </source>
</evidence>
<dbReference type="PROSITE" id="PS00878">
    <property type="entry name" value="ODR_DC_2_1"/>
    <property type="match status" value="1"/>
</dbReference>
<gene>
    <name evidence="6" type="ORF">GCM10011591_03120</name>
</gene>
<dbReference type="GO" id="GO:0008836">
    <property type="term" value="F:diaminopimelate decarboxylase activity"/>
    <property type="evidence" value="ECO:0007669"/>
    <property type="project" value="TreeGrafter"/>
</dbReference>
<evidence type="ECO:0000256" key="2">
    <source>
        <dbReference type="ARBA" id="ARBA00022793"/>
    </source>
</evidence>
<dbReference type="GO" id="GO:0009089">
    <property type="term" value="P:lysine biosynthetic process via diaminopimelate"/>
    <property type="evidence" value="ECO:0007669"/>
    <property type="project" value="TreeGrafter"/>
</dbReference>
<feature type="modified residue" description="N6-(pyridoxal phosphate)lysine" evidence="4">
    <location>
        <position position="69"/>
    </location>
</feature>
<dbReference type="PANTHER" id="PTHR43727:SF2">
    <property type="entry name" value="GROUP IV DECARBOXYLASE"/>
    <property type="match status" value="1"/>
</dbReference>